<gene>
    <name evidence="1" type="ORF">AN2V17_12350</name>
</gene>
<accession>A0ACB5UHC8</accession>
<evidence type="ECO:0000313" key="1">
    <source>
        <dbReference type="EMBL" id="GMQ62005.1"/>
    </source>
</evidence>
<organism evidence="1 2">
    <name type="scientific">Vallitalea maricola</name>
    <dbReference type="NCBI Taxonomy" id="3074433"/>
    <lineage>
        <taxon>Bacteria</taxon>
        <taxon>Bacillati</taxon>
        <taxon>Bacillota</taxon>
        <taxon>Clostridia</taxon>
        <taxon>Lachnospirales</taxon>
        <taxon>Vallitaleaceae</taxon>
        <taxon>Vallitalea</taxon>
    </lineage>
</organism>
<evidence type="ECO:0000313" key="2">
    <source>
        <dbReference type="Proteomes" id="UP001374599"/>
    </source>
</evidence>
<sequence length="132" mass="15366">MKIAISADQEDAKLLKRLVLDYCTEYNYYPNIELFENRERIIESMMKISYEIVIVAIDRAKGMEAVRHIHLRNPKANIIWFSDDEDFAGFAFENGVKQFALRPISKEKLEEGLERCGIRPERSNLCSVHLKG</sequence>
<dbReference type="EMBL" id="BTPU01000018">
    <property type="protein sequence ID" value="GMQ62005.1"/>
    <property type="molecule type" value="Genomic_DNA"/>
</dbReference>
<proteinExistence type="predicted"/>
<protein>
    <submittedName>
        <fullName evidence="1">Uncharacterized protein</fullName>
    </submittedName>
</protein>
<dbReference type="Proteomes" id="UP001374599">
    <property type="component" value="Unassembled WGS sequence"/>
</dbReference>
<keyword evidence="2" id="KW-1185">Reference proteome</keyword>
<reference evidence="1" key="1">
    <citation type="submission" date="2023-09" db="EMBL/GenBank/DDBJ databases">
        <title>Vallitalea sediminicola and Vallitalea maricola sp. nov., anaerobic bacteria isolated from marine sediment.</title>
        <authorList>
            <person name="Hirano S."/>
            <person name="Maeda A."/>
            <person name="Terahara T."/>
            <person name="Mori K."/>
            <person name="Hamada M."/>
            <person name="Matsumoto R."/>
            <person name="Kobayashi T."/>
        </authorList>
    </citation>
    <scope>NUCLEOTIDE SEQUENCE</scope>
    <source>
        <strain evidence="1">AN17-2</strain>
    </source>
</reference>
<name>A0ACB5UHC8_9FIRM</name>
<comment type="caution">
    <text evidence="1">The sequence shown here is derived from an EMBL/GenBank/DDBJ whole genome shotgun (WGS) entry which is preliminary data.</text>
</comment>